<keyword evidence="2" id="KW-1185">Reference proteome</keyword>
<dbReference type="EMBL" id="CALSDN010000007">
    <property type="protein sequence ID" value="CAH6721795.1"/>
    <property type="molecule type" value="Genomic_DNA"/>
</dbReference>
<proteinExistence type="predicted"/>
<organism evidence="1 2">
    <name type="scientific">[Candida] jaroonii</name>
    <dbReference type="NCBI Taxonomy" id="467808"/>
    <lineage>
        <taxon>Eukaryota</taxon>
        <taxon>Fungi</taxon>
        <taxon>Dikarya</taxon>
        <taxon>Ascomycota</taxon>
        <taxon>Saccharomycotina</taxon>
        <taxon>Pichiomycetes</taxon>
        <taxon>Debaryomycetaceae</taxon>
        <taxon>Yamadazyma</taxon>
    </lineage>
</organism>
<reference evidence="1" key="1">
    <citation type="submission" date="2022-06" db="EMBL/GenBank/DDBJ databases">
        <authorList>
            <person name="Legras J.-L."/>
            <person name="Devillers H."/>
            <person name="Grondin C."/>
        </authorList>
    </citation>
    <scope>NUCLEOTIDE SEQUENCE</scope>
    <source>
        <strain evidence="1">CLIB 1444</strain>
    </source>
</reference>
<evidence type="ECO:0000313" key="1">
    <source>
        <dbReference type="EMBL" id="CAH6721795.1"/>
    </source>
</evidence>
<evidence type="ECO:0000313" key="2">
    <source>
        <dbReference type="Proteomes" id="UP001152531"/>
    </source>
</evidence>
<name>A0ACA9Y9S0_9ASCO</name>
<protein>
    <submittedName>
        <fullName evidence="1">Polyadenylation factor subunit 2</fullName>
    </submittedName>
</protein>
<dbReference type="Proteomes" id="UP001152531">
    <property type="component" value="Unassembled WGS sequence"/>
</dbReference>
<comment type="caution">
    <text evidence="1">The sequence shown here is derived from an EMBL/GenBank/DDBJ whole genome shotgun (WGS) entry which is preliminary data.</text>
</comment>
<accession>A0ACA9Y9S0</accession>
<sequence>MYGARTDHERMLAYQQNIEQQLASQSKKQPHRRIVDHGNNMTNWYIKRSLGLFNQAIGEIRPESSYLIDLLPSPAYAKINQNRNNLPIVDSQTKFVHLSSNKEKHTISTVKWTPEGRRLLVASHGGEFTLWNGMTFNFETITQAHDSAILSLKYSHNDNWLLSGDQDGVVKYWQTNFNNVNIIQCHNDGIRDLSFSPNDSKFLTSSDDSTMKLWNFNNGKEERVFTGHHWDIKSSDWHPNLGLIVSGSRDNLIKLWDPRSPNCINTLHGFKNTIAKTRFQPTGMQRLLASASRDRSCRIFDLRTMKDLLILRNHESDLSCVEWHPIHASVFSVGAYDGTLSHYSLDSYISDDTKESVNEIQPIHKIPYAHEKSINALEYHPLGHLLCSAGTDRSARFWSRSRPNDPMAFQDALYTNDKNGAWYYQANNNINAVIAPPETFKPTTGNNRGGIPGIPGLNLNEQST</sequence>
<gene>
    <name evidence="1" type="ORF">CLIB1444_07S02608</name>
</gene>